<reference evidence="2" key="1">
    <citation type="journal article" date="2014" name="Front. Microbiol.">
        <title>High frequency of phylogenetically diverse reductive dehalogenase-homologous genes in deep subseafloor sedimentary metagenomes.</title>
        <authorList>
            <person name="Kawai M."/>
            <person name="Futagami T."/>
            <person name="Toyoda A."/>
            <person name="Takaki Y."/>
            <person name="Nishi S."/>
            <person name="Hori S."/>
            <person name="Arai W."/>
            <person name="Tsubouchi T."/>
            <person name="Morono Y."/>
            <person name="Uchiyama I."/>
            <person name="Ito T."/>
            <person name="Fujiyama A."/>
            <person name="Inagaki F."/>
            <person name="Takami H."/>
        </authorList>
    </citation>
    <scope>NUCLEOTIDE SEQUENCE</scope>
    <source>
        <strain evidence="2">Expedition CK06-06</strain>
    </source>
</reference>
<gene>
    <name evidence="2" type="ORF">S03H2_16619</name>
</gene>
<comment type="caution">
    <text evidence="2">The sequence shown here is derived from an EMBL/GenBank/DDBJ whole genome shotgun (WGS) entry which is preliminary data.</text>
</comment>
<dbReference type="InterPro" id="IPR048068">
    <property type="entry name" value="LarA-like"/>
</dbReference>
<dbReference type="Pfam" id="PF09861">
    <property type="entry name" value="Lar_N"/>
    <property type="match status" value="1"/>
</dbReference>
<dbReference type="PANTHER" id="PTHR33171">
    <property type="entry name" value="LAR_N DOMAIN-CONTAINING PROTEIN"/>
    <property type="match status" value="1"/>
</dbReference>
<dbReference type="InterPro" id="IPR018657">
    <property type="entry name" value="LarA-like_N"/>
</dbReference>
<dbReference type="GO" id="GO:0050043">
    <property type="term" value="F:lactate racemase activity"/>
    <property type="evidence" value="ECO:0007669"/>
    <property type="project" value="InterPro"/>
</dbReference>
<organism evidence="2">
    <name type="scientific">marine sediment metagenome</name>
    <dbReference type="NCBI Taxonomy" id="412755"/>
    <lineage>
        <taxon>unclassified sequences</taxon>
        <taxon>metagenomes</taxon>
        <taxon>ecological metagenomes</taxon>
    </lineage>
</organism>
<feature type="domain" description="LarA-like N-terminal" evidence="1">
    <location>
        <begin position="2"/>
        <end position="99"/>
    </location>
</feature>
<name>X1GKH2_9ZZZZ</name>
<sequence length="306" mass="33287">AAIGAHGSMNGIDFRKKLGDEVMGRFLVYNHNPYENCTPLGASSQGIPISINSEVMSCDLKIGLGSIVPHPFSGYGGGSKVILPGVASMEAIDSNHTRLGLSPTIGIGKYEGNILKQDMDEAARMAGLDIKIDAILNLKREITALFVGDPIEEHIQGVKLAREHYATDMVTDCDIVVANCYSKANEMVLAPRVASPLLSQKGGDMVLIVVTPEGQINHYWTRSFGKKFGGRAWASKTTLPPNTNRLTVMAPYSDKVSADWVAPYNLINWAKAWPEVLQMLKKTYGDKAKVAVIPDATIQYFPEVCY</sequence>
<accession>X1GKH2</accession>
<dbReference type="AlphaFoldDB" id="X1GKH2"/>
<feature type="non-terminal residue" evidence="2">
    <location>
        <position position="1"/>
    </location>
</feature>
<dbReference type="EMBL" id="BARU01008503">
    <property type="protein sequence ID" value="GAH42109.1"/>
    <property type="molecule type" value="Genomic_DNA"/>
</dbReference>
<proteinExistence type="predicted"/>
<dbReference type="Gene3D" id="3.40.50.11440">
    <property type="match status" value="1"/>
</dbReference>
<protein>
    <recommendedName>
        <fullName evidence="1">LarA-like N-terminal domain-containing protein</fullName>
    </recommendedName>
</protein>
<evidence type="ECO:0000313" key="2">
    <source>
        <dbReference type="EMBL" id="GAH42109.1"/>
    </source>
</evidence>
<evidence type="ECO:0000259" key="1">
    <source>
        <dbReference type="Pfam" id="PF09861"/>
    </source>
</evidence>
<dbReference type="PANTHER" id="PTHR33171:SF17">
    <property type="entry name" value="LARA-LIKE N-TERMINAL DOMAIN-CONTAINING PROTEIN"/>
    <property type="match status" value="1"/>
</dbReference>